<evidence type="ECO:0000256" key="5">
    <source>
        <dbReference type="ARBA" id="ARBA00023136"/>
    </source>
</evidence>
<comment type="subcellular location">
    <subcellularLocation>
        <location evidence="1">Cell membrane</location>
        <topology evidence="1">Multi-pass membrane protein</topology>
    </subcellularLocation>
</comment>
<feature type="transmembrane region" description="Helical" evidence="7">
    <location>
        <begin position="21"/>
        <end position="45"/>
    </location>
</feature>
<feature type="transmembrane region" description="Helical" evidence="7">
    <location>
        <begin position="371"/>
        <end position="391"/>
    </location>
</feature>
<dbReference type="InterPro" id="IPR025857">
    <property type="entry name" value="MacB_PCD"/>
</dbReference>
<dbReference type="AlphaFoldDB" id="B1ZUP0"/>
<dbReference type="OrthoDB" id="9770099at2"/>
<feature type="transmembrane region" description="Helical" evidence="7">
    <location>
        <begin position="281"/>
        <end position="309"/>
    </location>
</feature>
<dbReference type="GO" id="GO:0005886">
    <property type="term" value="C:plasma membrane"/>
    <property type="evidence" value="ECO:0007669"/>
    <property type="project" value="UniProtKB-SubCell"/>
</dbReference>
<evidence type="ECO:0000259" key="8">
    <source>
        <dbReference type="Pfam" id="PF02687"/>
    </source>
</evidence>
<feature type="transmembrane region" description="Helical" evidence="7">
    <location>
        <begin position="330"/>
        <end position="359"/>
    </location>
</feature>
<dbReference type="eggNOG" id="COG0577">
    <property type="taxonomic scope" value="Bacteria"/>
</dbReference>
<evidence type="ECO:0000313" key="10">
    <source>
        <dbReference type="EMBL" id="ACB74924.1"/>
    </source>
</evidence>
<accession>B1ZUP0</accession>
<keyword evidence="2" id="KW-1003">Cell membrane</keyword>
<evidence type="ECO:0000256" key="1">
    <source>
        <dbReference type="ARBA" id="ARBA00004651"/>
    </source>
</evidence>
<dbReference type="STRING" id="452637.Oter_1640"/>
<dbReference type="Proteomes" id="UP000007013">
    <property type="component" value="Chromosome"/>
</dbReference>
<evidence type="ECO:0000313" key="11">
    <source>
        <dbReference type="Proteomes" id="UP000007013"/>
    </source>
</evidence>
<gene>
    <name evidence="10" type="ordered locus">Oter_1640</name>
</gene>
<dbReference type="PANTHER" id="PTHR30572:SF4">
    <property type="entry name" value="ABC TRANSPORTER PERMEASE YTRF"/>
    <property type="match status" value="1"/>
</dbReference>
<keyword evidence="5 7" id="KW-0472">Membrane</keyword>
<dbReference type="KEGG" id="ote:Oter_1640"/>
<dbReference type="Pfam" id="PF12704">
    <property type="entry name" value="MacB_PCD"/>
    <property type="match status" value="1"/>
</dbReference>
<sequence length="408" mass="43515">MIFAEIFKLALSSLAANKLRSGLTMLGIAVGVFSVIGVMTVITGLRTNIENGLNVLGANSFQFTKYPAINFSDPHQRFANRRDIVYAQAARFKDLMGDDATVSLSTFRRGRRVTYGERRTNPNVGLAGGDENLIVSRNFDIATGRNVGPDDVEFGRAVVVLGADILNKLFSGEDPLGRVVRIDGQNYTVIGTLAPKGTSFGQSQDNVALVPITAFLEAYGRNRRSIGINVQAPSQAALAATQDAAIGVMRLVRGLKPEDPNDFEVFSNETLIESFNKVASIVATGAFVISAIALLASGVGVMNIMLVSVTERTKEIGIRKSIGAKQHNILSQFLLEAVTLSMVGGLAGILAGVIGGNIAAKLLNAVSVFPWGWAMIGMLVCSAIGVGFGFYPAWKAARLDPIEALRYE</sequence>
<dbReference type="EMBL" id="CP001032">
    <property type="protein sequence ID" value="ACB74924.1"/>
    <property type="molecule type" value="Genomic_DNA"/>
</dbReference>
<keyword evidence="11" id="KW-1185">Reference proteome</keyword>
<name>B1ZUP0_OPITP</name>
<organism evidence="10 11">
    <name type="scientific">Opitutus terrae (strain DSM 11246 / JCM 15787 / PB90-1)</name>
    <dbReference type="NCBI Taxonomy" id="452637"/>
    <lineage>
        <taxon>Bacteria</taxon>
        <taxon>Pseudomonadati</taxon>
        <taxon>Verrucomicrobiota</taxon>
        <taxon>Opitutia</taxon>
        <taxon>Opitutales</taxon>
        <taxon>Opitutaceae</taxon>
        <taxon>Opitutus</taxon>
    </lineage>
</organism>
<feature type="domain" description="MacB-like periplasmic core" evidence="9">
    <location>
        <begin position="21"/>
        <end position="245"/>
    </location>
</feature>
<dbReference type="RefSeq" id="WP_012374461.1">
    <property type="nucleotide sequence ID" value="NC_010571.1"/>
</dbReference>
<feature type="domain" description="ABC3 transporter permease C-terminal" evidence="8">
    <location>
        <begin position="287"/>
        <end position="401"/>
    </location>
</feature>
<dbReference type="HOGENOM" id="CLU_000604_8_0_0"/>
<evidence type="ECO:0000259" key="9">
    <source>
        <dbReference type="Pfam" id="PF12704"/>
    </source>
</evidence>
<dbReference type="PANTHER" id="PTHR30572">
    <property type="entry name" value="MEMBRANE COMPONENT OF TRANSPORTER-RELATED"/>
    <property type="match status" value="1"/>
</dbReference>
<dbReference type="Pfam" id="PF02687">
    <property type="entry name" value="FtsX"/>
    <property type="match status" value="1"/>
</dbReference>
<dbReference type="InterPro" id="IPR003838">
    <property type="entry name" value="ABC3_permease_C"/>
</dbReference>
<evidence type="ECO:0000256" key="3">
    <source>
        <dbReference type="ARBA" id="ARBA00022692"/>
    </source>
</evidence>
<dbReference type="InterPro" id="IPR050250">
    <property type="entry name" value="Macrolide_Exporter_MacB"/>
</dbReference>
<evidence type="ECO:0000256" key="6">
    <source>
        <dbReference type="ARBA" id="ARBA00038076"/>
    </source>
</evidence>
<evidence type="ECO:0000256" key="7">
    <source>
        <dbReference type="SAM" id="Phobius"/>
    </source>
</evidence>
<proteinExistence type="inferred from homology"/>
<protein>
    <submittedName>
        <fullName evidence="10">Uncharacterized protein</fullName>
    </submittedName>
</protein>
<reference evidence="10 11" key="1">
    <citation type="journal article" date="2011" name="J. Bacteriol.">
        <title>Genome sequence of the verrucomicrobium Opitutus terrae PB90-1, an abundant inhabitant of rice paddy soil ecosystems.</title>
        <authorList>
            <person name="van Passel M.W."/>
            <person name="Kant R."/>
            <person name="Palva A."/>
            <person name="Copeland A."/>
            <person name="Lucas S."/>
            <person name="Lapidus A."/>
            <person name="Glavina del Rio T."/>
            <person name="Pitluck S."/>
            <person name="Goltsman E."/>
            <person name="Clum A."/>
            <person name="Sun H."/>
            <person name="Schmutz J."/>
            <person name="Larimer F.W."/>
            <person name="Land M.L."/>
            <person name="Hauser L."/>
            <person name="Kyrpides N."/>
            <person name="Mikhailova N."/>
            <person name="Richardson P.P."/>
            <person name="Janssen P.H."/>
            <person name="de Vos W.M."/>
            <person name="Smidt H."/>
        </authorList>
    </citation>
    <scope>NUCLEOTIDE SEQUENCE [LARGE SCALE GENOMIC DNA]</scope>
    <source>
        <strain evidence="11">DSM 11246 / JCM 15787 / PB90-1</strain>
    </source>
</reference>
<keyword evidence="3 7" id="KW-0812">Transmembrane</keyword>
<comment type="similarity">
    <text evidence="6">Belongs to the ABC-4 integral membrane protein family.</text>
</comment>
<evidence type="ECO:0000256" key="4">
    <source>
        <dbReference type="ARBA" id="ARBA00022989"/>
    </source>
</evidence>
<keyword evidence="4 7" id="KW-1133">Transmembrane helix</keyword>
<evidence type="ECO:0000256" key="2">
    <source>
        <dbReference type="ARBA" id="ARBA00022475"/>
    </source>
</evidence>
<dbReference type="GO" id="GO:0022857">
    <property type="term" value="F:transmembrane transporter activity"/>
    <property type="evidence" value="ECO:0007669"/>
    <property type="project" value="TreeGrafter"/>
</dbReference>